<evidence type="ECO:0000313" key="2">
    <source>
        <dbReference type="Proteomes" id="UP000789525"/>
    </source>
</evidence>
<reference evidence="1" key="1">
    <citation type="submission" date="2021-06" db="EMBL/GenBank/DDBJ databases">
        <authorList>
            <person name="Kallberg Y."/>
            <person name="Tangrot J."/>
            <person name="Rosling A."/>
        </authorList>
    </citation>
    <scope>NUCLEOTIDE SEQUENCE</scope>
    <source>
        <strain evidence="1">CL356</strain>
    </source>
</reference>
<proteinExistence type="predicted"/>
<comment type="caution">
    <text evidence="1">The sequence shown here is derived from an EMBL/GenBank/DDBJ whole genome shotgun (WGS) entry which is preliminary data.</text>
</comment>
<organism evidence="1 2">
    <name type="scientific">Acaulospora colombiana</name>
    <dbReference type="NCBI Taxonomy" id="27376"/>
    <lineage>
        <taxon>Eukaryota</taxon>
        <taxon>Fungi</taxon>
        <taxon>Fungi incertae sedis</taxon>
        <taxon>Mucoromycota</taxon>
        <taxon>Glomeromycotina</taxon>
        <taxon>Glomeromycetes</taxon>
        <taxon>Diversisporales</taxon>
        <taxon>Acaulosporaceae</taxon>
        <taxon>Acaulospora</taxon>
    </lineage>
</organism>
<dbReference type="Proteomes" id="UP000789525">
    <property type="component" value="Unassembled WGS sequence"/>
</dbReference>
<name>A0ACA9LHK4_9GLOM</name>
<keyword evidence="2" id="KW-1185">Reference proteome</keyword>
<gene>
    <name evidence="1" type="ORF">ACOLOM_LOCUS3913</name>
</gene>
<evidence type="ECO:0000313" key="1">
    <source>
        <dbReference type="EMBL" id="CAG8527123.1"/>
    </source>
</evidence>
<protein>
    <submittedName>
        <fullName evidence="1">12464_t:CDS:1</fullName>
    </submittedName>
</protein>
<accession>A0ACA9LHK4</accession>
<sequence>MPGIWPRDDHAGHLAGDLFFVALNPDLHAWHLAGGNLMKAQKRDNHADLFFVA</sequence>
<dbReference type="EMBL" id="CAJVPT010006077">
    <property type="protein sequence ID" value="CAG8527123.1"/>
    <property type="molecule type" value="Genomic_DNA"/>
</dbReference>